<sequence>MQQHNEKHKATLPTARKIRRACNKELYRAVKRLKKYIPEAKLAEGEDLYFKKVMLNLVWVHENSSNRKLLADWWDENVCPELSALWEVDPAPLSRAFREAFGG</sequence>
<dbReference type="RefSeq" id="WP_068603407.1">
    <property type="nucleotide sequence ID" value="NZ_CP011388.1"/>
</dbReference>
<organism evidence="1 2">
    <name type="scientific">Paenibacillus swuensis</name>
    <dbReference type="NCBI Taxonomy" id="1178515"/>
    <lineage>
        <taxon>Bacteria</taxon>
        <taxon>Bacillati</taxon>
        <taxon>Bacillota</taxon>
        <taxon>Bacilli</taxon>
        <taxon>Bacillales</taxon>
        <taxon>Paenibacillaceae</taxon>
        <taxon>Paenibacillus</taxon>
    </lineage>
</organism>
<evidence type="ECO:0000313" key="1">
    <source>
        <dbReference type="EMBL" id="ANE45136.1"/>
    </source>
</evidence>
<proteinExistence type="predicted"/>
<keyword evidence="2" id="KW-1185">Reference proteome</keyword>
<dbReference type="AlphaFoldDB" id="A0A172TDW2"/>
<dbReference type="EMBL" id="CP011388">
    <property type="protein sequence ID" value="ANE45136.1"/>
    <property type="molecule type" value="Genomic_DNA"/>
</dbReference>
<name>A0A172TDW2_9BACL</name>
<gene>
    <name evidence="1" type="ORF">SY83_00905</name>
</gene>
<accession>A0A172TDW2</accession>
<dbReference type="PATRIC" id="fig|1178515.4.peg.153"/>
<evidence type="ECO:0000313" key="2">
    <source>
        <dbReference type="Proteomes" id="UP000076927"/>
    </source>
</evidence>
<dbReference type="KEGG" id="pswu:SY83_00905"/>
<dbReference type="OrthoDB" id="2633577at2"/>
<protein>
    <submittedName>
        <fullName evidence="1">Dehydrogenase</fullName>
    </submittedName>
</protein>
<dbReference type="Proteomes" id="UP000076927">
    <property type="component" value="Chromosome"/>
</dbReference>
<reference evidence="1 2" key="1">
    <citation type="submission" date="2015-01" db="EMBL/GenBank/DDBJ databases">
        <title>Paenibacillus swuensis/DY6/whole genome sequencing.</title>
        <authorList>
            <person name="Kim M.K."/>
            <person name="Srinivasan S."/>
            <person name="Lee J.-J."/>
        </authorList>
    </citation>
    <scope>NUCLEOTIDE SEQUENCE [LARGE SCALE GENOMIC DNA]</scope>
    <source>
        <strain evidence="1 2">DY6</strain>
    </source>
</reference>
<dbReference type="STRING" id="1178515.SY83_00905"/>